<evidence type="ECO:0000256" key="5">
    <source>
        <dbReference type="SAM" id="SignalP"/>
    </source>
</evidence>
<keyword evidence="7" id="KW-1185">Reference proteome</keyword>
<feature type="chain" id="PRO_5003861494" evidence="5">
    <location>
        <begin position="22"/>
        <end position="181"/>
    </location>
</feature>
<organism evidence="6 7">
    <name type="scientific">Idiomarina xiamenensis 10-D-4</name>
    <dbReference type="NCBI Taxonomy" id="740709"/>
    <lineage>
        <taxon>Bacteria</taxon>
        <taxon>Pseudomonadati</taxon>
        <taxon>Pseudomonadota</taxon>
        <taxon>Gammaproteobacteria</taxon>
        <taxon>Alteromonadales</taxon>
        <taxon>Idiomarinaceae</taxon>
        <taxon>Idiomarina</taxon>
    </lineage>
</organism>
<feature type="signal peptide" evidence="5">
    <location>
        <begin position="1"/>
        <end position="21"/>
    </location>
</feature>
<dbReference type="InterPro" id="IPR029046">
    <property type="entry name" value="LolA/LolB/LppX"/>
</dbReference>
<gene>
    <name evidence="6" type="ORF">A10D4_08367</name>
</gene>
<dbReference type="RefSeq" id="WP_008488914.1">
    <property type="nucleotide sequence ID" value="NZ_AMRG01000009.1"/>
</dbReference>
<evidence type="ECO:0000256" key="1">
    <source>
        <dbReference type="ARBA" id="ARBA00011245"/>
    </source>
</evidence>
<dbReference type="SUPFAM" id="SSF89392">
    <property type="entry name" value="Prokaryotic lipoproteins and lipoprotein localization factors"/>
    <property type="match status" value="1"/>
</dbReference>
<dbReference type="STRING" id="740709.A10D4_08367"/>
<dbReference type="Proteomes" id="UP000014115">
    <property type="component" value="Unassembled WGS sequence"/>
</dbReference>
<protein>
    <submittedName>
        <fullName evidence="6">LolA family outer membrane lipoprotein-sorting protein</fullName>
    </submittedName>
</protein>
<evidence type="ECO:0000256" key="2">
    <source>
        <dbReference type="ARBA" id="ARBA00022448"/>
    </source>
</evidence>
<accession>K2JJ21</accession>
<reference evidence="6 7" key="1">
    <citation type="journal article" date="2012" name="J. Bacteriol.">
        <title>Genome Sequence of Idiomarina xiamenensis Type Strain 10-D-4.</title>
        <authorList>
            <person name="Lai Q."/>
            <person name="Wang L."/>
            <person name="Wang W."/>
            <person name="Shao Z."/>
        </authorList>
    </citation>
    <scope>NUCLEOTIDE SEQUENCE [LARGE SCALE GENOMIC DNA]</scope>
    <source>
        <strain evidence="6 7">10-D-4</strain>
    </source>
</reference>
<dbReference type="Gene3D" id="2.50.20.10">
    <property type="entry name" value="Lipoprotein localisation LolA/LolB/LppX"/>
    <property type="match status" value="1"/>
</dbReference>
<proteinExistence type="predicted"/>
<sequence>MKPILSLVVALLISTSWLVAAAANDEQQTALSRLQQQRLSLPVSLQFSQARYLHALPRPLNSHGELHIDEQQIVWQTLQPQPARLVIDAQGVRQQDSEPQPGSEQVAKILLAILQQQQQQLQANFLLTLSSAQCVRLTPKDNALQQFVRYIDSCGEDFPAQITLFEQNGNRTELQLSRPDA</sequence>
<dbReference type="PATRIC" id="fig|740709.3.peg.1694"/>
<dbReference type="InterPro" id="IPR004564">
    <property type="entry name" value="OM_lipoprot_carrier_LolA-like"/>
</dbReference>
<dbReference type="eggNOG" id="ENOG5033A9U">
    <property type="taxonomic scope" value="Bacteria"/>
</dbReference>
<evidence type="ECO:0000256" key="4">
    <source>
        <dbReference type="ARBA" id="ARBA00022927"/>
    </source>
</evidence>
<evidence type="ECO:0000256" key="3">
    <source>
        <dbReference type="ARBA" id="ARBA00022729"/>
    </source>
</evidence>
<dbReference type="AlphaFoldDB" id="K2JJ21"/>
<keyword evidence="4" id="KW-0653">Protein transport</keyword>
<dbReference type="EMBL" id="AMRG01000009">
    <property type="protein sequence ID" value="EKE83421.1"/>
    <property type="molecule type" value="Genomic_DNA"/>
</dbReference>
<comment type="subunit">
    <text evidence="1">Monomer.</text>
</comment>
<name>K2JJ21_9GAMM</name>
<comment type="caution">
    <text evidence="6">The sequence shown here is derived from an EMBL/GenBank/DDBJ whole genome shotgun (WGS) entry which is preliminary data.</text>
</comment>
<keyword evidence="3 5" id="KW-0732">Signal</keyword>
<keyword evidence="2" id="KW-0813">Transport</keyword>
<keyword evidence="6" id="KW-0449">Lipoprotein</keyword>
<dbReference type="Pfam" id="PF03548">
    <property type="entry name" value="LolA"/>
    <property type="match status" value="1"/>
</dbReference>
<dbReference type="CDD" id="cd16325">
    <property type="entry name" value="LolA"/>
    <property type="match status" value="1"/>
</dbReference>
<evidence type="ECO:0000313" key="7">
    <source>
        <dbReference type="Proteomes" id="UP000014115"/>
    </source>
</evidence>
<dbReference type="OrthoDB" id="5700849at2"/>
<evidence type="ECO:0000313" key="6">
    <source>
        <dbReference type="EMBL" id="EKE83421.1"/>
    </source>
</evidence>
<dbReference type="GO" id="GO:0015031">
    <property type="term" value="P:protein transport"/>
    <property type="evidence" value="ECO:0007669"/>
    <property type="project" value="UniProtKB-KW"/>
</dbReference>